<dbReference type="Proteomes" id="UP000637788">
    <property type="component" value="Unassembled WGS sequence"/>
</dbReference>
<organism evidence="2 3">
    <name type="scientific">Streptomyces flaveus</name>
    <dbReference type="NCBI Taxonomy" id="66370"/>
    <lineage>
        <taxon>Bacteria</taxon>
        <taxon>Bacillati</taxon>
        <taxon>Actinomycetota</taxon>
        <taxon>Actinomycetes</taxon>
        <taxon>Kitasatosporales</taxon>
        <taxon>Streptomycetaceae</taxon>
        <taxon>Streptomyces</taxon>
        <taxon>Streptomyces aurantiacus group</taxon>
    </lineage>
</organism>
<dbReference type="EMBL" id="BMPQ01000001">
    <property type="protein sequence ID" value="GGK46003.1"/>
    <property type="molecule type" value="Genomic_DNA"/>
</dbReference>
<evidence type="ECO:0000259" key="1">
    <source>
        <dbReference type="Pfam" id="PF04149"/>
    </source>
</evidence>
<accession>A0A917QDY9</accession>
<evidence type="ECO:0000313" key="3">
    <source>
        <dbReference type="Proteomes" id="UP000637788"/>
    </source>
</evidence>
<dbReference type="Pfam" id="PF04149">
    <property type="entry name" value="DUF397"/>
    <property type="match status" value="1"/>
</dbReference>
<gene>
    <name evidence="2" type="ORF">GCM10010094_02350</name>
</gene>
<comment type="caution">
    <text evidence="2">The sequence shown here is derived from an EMBL/GenBank/DDBJ whole genome shotgun (WGS) entry which is preliminary data.</text>
</comment>
<dbReference type="AlphaFoldDB" id="A0A917QDY9"/>
<sequence>MNVRFTAPQLAPESAWRKSSYSDGMGNNCIEVAHLTPGKGTGVRDSKNPTGPALLVSPTAWTTFVTHIRETTSSN</sequence>
<dbReference type="InterPro" id="IPR007278">
    <property type="entry name" value="DUF397"/>
</dbReference>
<keyword evidence="3" id="KW-1185">Reference proteome</keyword>
<reference evidence="2" key="2">
    <citation type="submission" date="2020-09" db="EMBL/GenBank/DDBJ databases">
        <authorList>
            <person name="Sun Q."/>
            <person name="Ohkuma M."/>
        </authorList>
    </citation>
    <scope>NUCLEOTIDE SEQUENCE</scope>
    <source>
        <strain evidence="2">JCM 3035</strain>
    </source>
</reference>
<evidence type="ECO:0000313" key="2">
    <source>
        <dbReference type="EMBL" id="GGK46003.1"/>
    </source>
</evidence>
<name>A0A917QDY9_9ACTN</name>
<dbReference type="RefSeq" id="WP_189320018.1">
    <property type="nucleotide sequence ID" value="NZ_BMPQ01000001.1"/>
</dbReference>
<reference evidence="2" key="1">
    <citation type="journal article" date="2014" name="Int. J. Syst. Evol. Microbiol.">
        <title>Complete genome sequence of Corynebacterium casei LMG S-19264T (=DSM 44701T), isolated from a smear-ripened cheese.</title>
        <authorList>
            <consortium name="US DOE Joint Genome Institute (JGI-PGF)"/>
            <person name="Walter F."/>
            <person name="Albersmeier A."/>
            <person name="Kalinowski J."/>
            <person name="Ruckert C."/>
        </authorList>
    </citation>
    <scope>NUCLEOTIDE SEQUENCE</scope>
    <source>
        <strain evidence="2">JCM 3035</strain>
    </source>
</reference>
<protein>
    <recommendedName>
        <fullName evidence="1">DUF397 domain-containing protein</fullName>
    </recommendedName>
</protein>
<proteinExistence type="predicted"/>
<feature type="domain" description="DUF397" evidence="1">
    <location>
        <begin position="15"/>
        <end position="69"/>
    </location>
</feature>